<accession>A0ABU4MW73</accession>
<evidence type="ECO:0000256" key="4">
    <source>
        <dbReference type="ARBA" id="ARBA00022777"/>
    </source>
</evidence>
<feature type="compositionally biased region" description="Pro residues" evidence="8">
    <location>
        <begin position="496"/>
        <end position="505"/>
    </location>
</feature>
<feature type="domain" description="Carbohydrate kinase FGGY N-terminal" evidence="9">
    <location>
        <begin position="7"/>
        <end position="257"/>
    </location>
</feature>
<dbReference type="PROSITE" id="PS00445">
    <property type="entry name" value="FGGY_KINASES_2"/>
    <property type="match status" value="1"/>
</dbReference>
<evidence type="ECO:0000256" key="6">
    <source>
        <dbReference type="ARBA" id="ARBA00043149"/>
    </source>
</evidence>
<dbReference type="Pfam" id="PF02782">
    <property type="entry name" value="FGGY_C"/>
    <property type="match status" value="1"/>
</dbReference>
<dbReference type="PANTHER" id="PTHR10196:SF69">
    <property type="entry name" value="GLYCEROL KINASE"/>
    <property type="match status" value="1"/>
</dbReference>
<evidence type="ECO:0000256" key="8">
    <source>
        <dbReference type="SAM" id="MobiDB-lite"/>
    </source>
</evidence>
<proteinExistence type="inferred from homology"/>
<dbReference type="InterPro" id="IPR043129">
    <property type="entry name" value="ATPase_NBD"/>
</dbReference>
<evidence type="ECO:0000256" key="3">
    <source>
        <dbReference type="ARBA" id="ARBA00022741"/>
    </source>
</evidence>
<feature type="region of interest" description="Disordered" evidence="8">
    <location>
        <begin position="485"/>
        <end position="505"/>
    </location>
</feature>
<evidence type="ECO:0000259" key="10">
    <source>
        <dbReference type="Pfam" id="PF02782"/>
    </source>
</evidence>
<evidence type="ECO:0000313" key="12">
    <source>
        <dbReference type="Proteomes" id="UP001282474"/>
    </source>
</evidence>
<evidence type="ECO:0000313" key="11">
    <source>
        <dbReference type="EMBL" id="MDX3041733.1"/>
    </source>
</evidence>
<comment type="caution">
    <text evidence="11">The sequence shown here is derived from an EMBL/GenBank/DDBJ whole genome shotgun (WGS) entry which is preliminary data.</text>
</comment>
<protein>
    <recommendedName>
        <fullName evidence="6">ATP:glycerol 3-phosphotransferase</fullName>
    </recommendedName>
</protein>
<evidence type="ECO:0000256" key="1">
    <source>
        <dbReference type="ARBA" id="ARBA00009156"/>
    </source>
</evidence>
<evidence type="ECO:0000256" key="2">
    <source>
        <dbReference type="ARBA" id="ARBA00022679"/>
    </source>
</evidence>
<dbReference type="Proteomes" id="UP001282474">
    <property type="component" value="Unassembled WGS sequence"/>
</dbReference>
<dbReference type="SUPFAM" id="SSF53067">
    <property type="entry name" value="Actin-like ATPase domain"/>
    <property type="match status" value="2"/>
</dbReference>
<name>A0ABU4MW73_9ACTN</name>
<keyword evidence="12" id="KW-1185">Reference proteome</keyword>
<evidence type="ECO:0000256" key="7">
    <source>
        <dbReference type="RuleBase" id="RU003733"/>
    </source>
</evidence>
<dbReference type="PANTHER" id="PTHR10196">
    <property type="entry name" value="SUGAR KINASE"/>
    <property type="match status" value="1"/>
</dbReference>
<dbReference type="Gene3D" id="3.30.420.40">
    <property type="match status" value="2"/>
</dbReference>
<keyword evidence="3" id="KW-0547">Nucleotide-binding</keyword>
<feature type="domain" description="Carbohydrate kinase FGGY C-terminal" evidence="10">
    <location>
        <begin position="267"/>
        <end position="448"/>
    </location>
</feature>
<keyword evidence="4 7" id="KW-0418">Kinase</keyword>
<dbReference type="InterPro" id="IPR018484">
    <property type="entry name" value="FGGY_N"/>
</dbReference>
<dbReference type="RefSeq" id="WP_045558387.1">
    <property type="nucleotide sequence ID" value="NZ_JABXWF010000025.1"/>
</dbReference>
<comment type="similarity">
    <text evidence="1 7">Belongs to the FGGY kinase family.</text>
</comment>
<dbReference type="PIRSF" id="PIRSF000538">
    <property type="entry name" value="GlpK"/>
    <property type="match status" value="1"/>
</dbReference>
<sequence length="505" mass="52467">MTPAPLLLAVDQGTSATKALLIDGAGSVVGSASVPISAAHPHPGWVEQSAEEIWRSATRAVEACLAGRDGRDRLDGAQVVGIGVSSQRESCLLWDRATGQPLGPVLGWQDRRTAPACARLLAEGLGPLVRTTTGLPLDPMFSALKAQWLLDTYDPDRTRSRRGELCLGTVDSWLLWRLSGHTSHIIEIGNASRTQLLDVRTRHWDERLLGVFGVPGEVLPRIVASTGPFPAARGLSAVPDGTPVGAVLGDSHAALFGHGVFAPGSVKVTYGTGSSVMGLIHTSAQAEHSPLCLTIAWDDGTPAYALEGNIRSSGATLRWLAGLFGTDEADLAARAAPDAAGVHLVPAFGGLGAPWWDNEAAGLVSGLTFAAGLPELARAALESIAFQVEDVVAGLDAPGTPVAALLADGGPTDNATLMQLQADISGRTLRRPRTRALSALGAAHLAGCSLGLFTKESLTATTSAADVYHPQWSPARRADRLSAWHEAVSRARTTSPAPPGPAISP</sequence>
<dbReference type="GO" id="GO:0016301">
    <property type="term" value="F:kinase activity"/>
    <property type="evidence" value="ECO:0007669"/>
    <property type="project" value="UniProtKB-KW"/>
</dbReference>
<dbReference type="CDD" id="cd07769">
    <property type="entry name" value="ASKHA_NBD_FGGY_GK"/>
    <property type="match status" value="1"/>
</dbReference>
<keyword evidence="5" id="KW-0067">ATP-binding</keyword>
<gene>
    <name evidence="11" type="ORF">PV383_31770</name>
</gene>
<dbReference type="InterPro" id="IPR018485">
    <property type="entry name" value="FGGY_C"/>
</dbReference>
<keyword evidence="2 7" id="KW-0808">Transferase</keyword>
<organism evidence="11 12">
    <name type="scientific">Streptomyces caniscabiei</name>
    <dbReference type="NCBI Taxonomy" id="2746961"/>
    <lineage>
        <taxon>Bacteria</taxon>
        <taxon>Bacillati</taxon>
        <taxon>Actinomycetota</taxon>
        <taxon>Actinomycetes</taxon>
        <taxon>Kitasatosporales</taxon>
        <taxon>Streptomycetaceae</taxon>
        <taxon>Streptomyces</taxon>
    </lineage>
</organism>
<dbReference type="Pfam" id="PF00370">
    <property type="entry name" value="FGGY_N"/>
    <property type="match status" value="1"/>
</dbReference>
<reference evidence="11 12" key="1">
    <citation type="journal article" date="2023" name="Microb. Genom.">
        <title>Mesoterricola silvestris gen. nov., sp. nov., Mesoterricola sediminis sp. nov., Geothrix oryzae sp. nov., Geothrix edaphica sp. nov., Geothrix rubra sp. nov., and Geothrix limicola sp. nov., six novel members of Acidobacteriota isolated from soils.</title>
        <authorList>
            <person name="Weisberg A.J."/>
            <person name="Pearce E."/>
            <person name="Kramer C.G."/>
            <person name="Chang J.H."/>
            <person name="Clarke C.R."/>
        </authorList>
    </citation>
    <scope>NUCLEOTIDE SEQUENCE [LARGE SCALE GENOMIC DNA]</scope>
    <source>
        <strain evidence="11 12">NE20-4-1</strain>
    </source>
</reference>
<dbReference type="EMBL" id="JARAWJ010000030">
    <property type="protein sequence ID" value="MDX3041733.1"/>
    <property type="molecule type" value="Genomic_DNA"/>
</dbReference>
<dbReference type="InterPro" id="IPR000577">
    <property type="entry name" value="Carb_kinase_FGGY"/>
</dbReference>
<evidence type="ECO:0000256" key="5">
    <source>
        <dbReference type="ARBA" id="ARBA00022840"/>
    </source>
</evidence>
<evidence type="ECO:0000259" key="9">
    <source>
        <dbReference type="Pfam" id="PF00370"/>
    </source>
</evidence>
<dbReference type="InterPro" id="IPR018483">
    <property type="entry name" value="Carb_kinase_FGGY_CS"/>
</dbReference>